<reference evidence="2" key="1">
    <citation type="submission" date="2021-06" db="EMBL/GenBank/DDBJ databases">
        <title>Updating the genus Pseudomonas: Description of 43 new species and partition of the Pseudomonas putida group.</title>
        <authorList>
            <person name="Girard L."/>
            <person name="Lood C."/>
            <person name="Vandamme P."/>
            <person name="Rokni-Zadeh H."/>
            <person name="van Noort V."/>
            <person name="Hofte M."/>
            <person name="Lavigne R."/>
            <person name="De Mot R."/>
        </authorList>
    </citation>
    <scope>NUCLEOTIDE SEQUENCE</scope>
    <source>
        <strain evidence="2">CMR12a</strain>
    </source>
</reference>
<name>A0ABX8MU12_9PSED</name>
<sequence length="223" mass="24728">MTRTLLYPLFLLACLLTGCANKLDVALNATPAPDYYFDHQAPVLVTVSGANSANALNARYYLKDMVAALHGMGFKQVFTDEPLPENHPPFRMNIALDVGSKKSSYRYTATDYGQVPSSSKMVCKPSSKKNQNMVCDSTPTMTWGPVGSSERTGYTTLSTFNVEAKDAKSLRTVFLMRVSSSNDDCQDTKVEDFLVQQGLDHLDFRNRVHRNYSVTLPEGQSCK</sequence>
<gene>
    <name evidence="2" type="ORF">KSS89_02100</name>
</gene>
<evidence type="ECO:0008006" key="4">
    <source>
        <dbReference type="Google" id="ProtNLM"/>
    </source>
</evidence>
<evidence type="ECO:0000313" key="3">
    <source>
        <dbReference type="Proteomes" id="UP000693952"/>
    </source>
</evidence>
<proteinExistence type="predicted"/>
<keyword evidence="3" id="KW-1185">Reference proteome</keyword>
<evidence type="ECO:0000256" key="1">
    <source>
        <dbReference type="SAM" id="SignalP"/>
    </source>
</evidence>
<dbReference type="EMBL" id="CP077074">
    <property type="protein sequence ID" value="QXH41035.1"/>
    <property type="molecule type" value="Genomic_DNA"/>
</dbReference>
<dbReference type="RefSeq" id="WP_068580091.1">
    <property type="nucleotide sequence ID" value="NZ_CP027706.1"/>
</dbReference>
<dbReference type="Proteomes" id="UP000693952">
    <property type="component" value="Chromosome"/>
</dbReference>
<keyword evidence="1" id="KW-0732">Signal</keyword>
<dbReference type="PROSITE" id="PS51257">
    <property type="entry name" value="PROKAR_LIPOPROTEIN"/>
    <property type="match status" value="1"/>
</dbReference>
<organism evidence="2 3">
    <name type="scientific">Pseudomonas sessilinigenes</name>
    <dbReference type="NCBI Taxonomy" id="658629"/>
    <lineage>
        <taxon>Bacteria</taxon>
        <taxon>Pseudomonadati</taxon>
        <taxon>Pseudomonadota</taxon>
        <taxon>Gammaproteobacteria</taxon>
        <taxon>Pseudomonadales</taxon>
        <taxon>Pseudomonadaceae</taxon>
        <taxon>Pseudomonas</taxon>
    </lineage>
</organism>
<evidence type="ECO:0000313" key="2">
    <source>
        <dbReference type="EMBL" id="QXH41035.1"/>
    </source>
</evidence>
<feature type="chain" id="PRO_5046445128" description="Lipoprotein" evidence="1">
    <location>
        <begin position="23"/>
        <end position="223"/>
    </location>
</feature>
<accession>A0ABX8MU12</accession>
<feature type="signal peptide" evidence="1">
    <location>
        <begin position="1"/>
        <end position="22"/>
    </location>
</feature>
<protein>
    <recommendedName>
        <fullName evidence="4">Lipoprotein</fullName>
    </recommendedName>
</protein>